<evidence type="ECO:0000256" key="5">
    <source>
        <dbReference type="ARBA" id="ARBA00022970"/>
    </source>
</evidence>
<evidence type="ECO:0000313" key="11">
    <source>
        <dbReference type="Proteomes" id="UP000002027"/>
    </source>
</evidence>
<keyword evidence="3" id="KW-0547">Nucleotide-binding</keyword>
<dbReference type="FunCoup" id="D1CAC7">
    <property type="interactions" value="147"/>
</dbReference>
<evidence type="ECO:0000256" key="3">
    <source>
        <dbReference type="ARBA" id="ARBA00022741"/>
    </source>
</evidence>
<dbReference type="InterPro" id="IPR000644">
    <property type="entry name" value="CBS_dom"/>
</dbReference>
<dbReference type="FunFam" id="3.40.50.300:FF:000201">
    <property type="entry name" value="Glycine betaine/L-proline ABC transporter ATP-binding protein"/>
    <property type="match status" value="1"/>
</dbReference>
<dbReference type="eggNOG" id="COG4175">
    <property type="taxonomic scope" value="Bacteria"/>
</dbReference>
<organism evidence="10 11">
    <name type="scientific">Sphaerobacter thermophilus (strain ATCC 49802 / DSM 20745 / KCCM 41009 / NCIMB 13125 / S 6022)</name>
    <dbReference type="NCBI Taxonomy" id="479434"/>
    <lineage>
        <taxon>Bacteria</taxon>
        <taxon>Pseudomonadati</taxon>
        <taxon>Thermomicrobiota</taxon>
        <taxon>Thermomicrobia</taxon>
        <taxon>Sphaerobacterales</taxon>
        <taxon>Sphaerobacterineae</taxon>
        <taxon>Sphaerobacteraceae</taxon>
        <taxon>Sphaerobacter</taxon>
    </lineage>
</organism>
<dbReference type="InterPro" id="IPR003593">
    <property type="entry name" value="AAA+_ATPase"/>
</dbReference>
<dbReference type="InParanoid" id="D1CAC7"/>
<comment type="similarity">
    <text evidence="1">Belongs to the ABC transporter superfamily.</text>
</comment>
<proteinExistence type="inferred from homology"/>
<dbReference type="Pfam" id="PF00005">
    <property type="entry name" value="ABC_tran"/>
    <property type="match status" value="1"/>
</dbReference>
<feature type="region of interest" description="Disordered" evidence="7">
    <location>
        <begin position="399"/>
        <end position="423"/>
    </location>
</feature>
<name>D1CAC7_SPHTD</name>
<evidence type="ECO:0000313" key="10">
    <source>
        <dbReference type="EMBL" id="ACZ40770.1"/>
    </source>
</evidence>
<keyword evidence="5" id="KW-0029">Amino-acid transport</keyword>
<dbReference type="PANTHER" id="PTHR43869:SF1">
    <property type="entry name" value="GLYCINE BETAINE_PROLINE BETAINE TRANSPORT SYSTEM ATP-BINDING PROTEIN PROV"/>
    <property type="match status" value="1"/>
</dbReference>
<protein>
    <submittedName>
        <fullName evidence="10">Glycine betaine/L-proline ABC transporter, ATPase subunit</fullName>
    </submittedName>
</protein>
<dbReference type="PROSITE" id="PS51371">
    <property type="entry name" value="CBS"/>
    <property type="match status" value="1"/>
</dbReference>
<feature type="domain" description="CBS" evidence="9">
    <location>
        <begin position="283"/>
        <end position="339"/>
    </location>
</feature>
<dbReference type="GO" id="GO:0016887">
    <property type="term" value="F:ATP hydrolysis activity"/>
    <property type="evidence" value="ECO:0007669"/>
    <property type="project" value="InterPro"/>
</dbReference>
<dbReference type="GO" id="GO:0031460">
    <property type="term" value="P:glycine betaine transport"/>
    <property type="evidence" value="ECO:0007669"/>
    <property type="project" value="InterPro"/>
</dbReference>
<dbReference type="GO" id="GO:0005524">
    <property type="term" value="F:ATP binding"/>
    <property type="evidence" value="ECO:0007669"/>
    <property type="project" value="UniProtKB-KW"/>
</dbReference>
<dbReference type="InterPro" id="IPR051921">
    <property type="entry name" value="ABC_osmolyte_uptake_ATP-bind"/>
</dbReference>
<sequence>MQHDDIVLDVRRVTKIFGGDRDRTLQLIAQGATKAEIQEQTGAVVGVRDASFTVRRGEFFVIMGLSGSGKSTLVRCLIRLVEPSSGQIFIDGQDITQLSDAELREVRRHKTAMVFQHYGLLPHKTVLENAAYGLKTRGVPKEEREQAARAAIERVGLKGWEDYRPRALSGGMQQRVGLARALAHNPDLLLMDEPFSGLDPLIRKQLRREFAAMQEEAGLTTILVTHDLDEALTLGDRIAVMRDGQIIQIATPDELITNPADAYVASFVEGASASRFLTAAQIMDRDVTTVSAADDTDAVRRHLHSRSARSAFVINGNGTVRGLIPSEDLSRISSNGDRRAWETAVRQAVTAEQDTPLPDLVPLALKSRYPLGVVDHAGRLVGQITKNALLKALADDIEADEGSTPDARQPNTRDGATHVERVS</sequence>
<dbReference type="GO" id="GO:0006865">
    <property type="term" value="P:amino acid transport"/>
    <property type="evidence" value="ECO:0007669"/>
    <property type="project" value="UniProtKB-KW"/>
</dbReference>
<gene>
    <name evidence="10" type="ordered locus">Sthe_3370</name>
</gene>
<dbReference type="GO" id="GO:0006970">
    <property type="term" value="P:response to osmotic stress"/>
    <property type="evidence" value="ECO:0007669"/>
    <property type="project" value="UniProtKB-ARBA"/>
</dbReference>
<evidence type="ECO:0000259" key="8">
    <source>
        <dbReference type="PROSITE" id="PS50893"/>
    </source>
</evidence>
<dbReference type="GO" id="GO:0016020">
    <property type="term" value="C:membrane"/>
    <property type="evidence" value="ECO:0007669"/>
    <property type="project" value="InterPro"/>
</dbReference>
<dbReference type="InterPro" id="IPR017871">
    <property type="entry name" value="ABC_transporter-like_CS"/>
</dbReference>
<dbReference type="Gene3D" id="3.40.50.300">
    <property type="entry name" value="P-loop containing nucleotide triphosphate hydrolases"/>
    <property type="match status" value="1"/>
</dbReference>
<dbReference type="SUPFAM" id="SSF52540">
    <property type="entry name" value="P-loop containing nucleoside triphosphate hydrolases"/>
    <property type="match status" value="1"/>
</dbReference>
<reference evidence="11" key="1">
    <citation type="submission" date="2009-11" db="EMBL/GenBank/DDBJ databases">
        <title>The complete chromosome 2 of Sphaerobacter thermophilus DSM 20745.</title>
        <authorList>
            <person name="Lucas S."/>
            <person name="Copeland A."/>
            <person name="Lapidus A."/>
            <person name="Glavina del Rio T."/>
            <person name="Dalin E."/>
            <person name="Tice H."/>
            <person name="Bruce D."/>
            <person name="Goodwin L."/>
            <person name="Pitluck S."/>
            <person name="Kyrpides N."/>
            <person name="Mavromatis K."/>
            <person name="Ivanova N."/>
            <person name="Mikhailova N."/>
            <person name="LaButti K.M."/>
            <person name="Clum A."/>
            <person name="Sun H.I."/>
            <person name="Brettin T."/>
            <person name="Detter J.C."/>
            <person name="Han C."/>
            <person name="Larimer F."/>
            <person name="Land M."/>
            <person name="Hauser L."/>
            <person name="Markowitz V."/>
            <person name="Cheng J.F."/>
            <person name="Hugenholtz P."/>
            <person name="Woyke T."/>
            <person name="Wu D."/>
            <person name="Steenblock K."/>
            <person name="Schneider S."/>
            <person name="Pukall R."/>
            <person name="Goeker M."/>
            <person name="Klenk H.P."/>
            <person name="Eisen J.A."/>
        </authorList>
    </citation>
    <scope>NUCLEOTIDE SEQUENCE [LARGE SCALE GENOMIC DNA]</scope>
    <source>
        <strain evidence="11">ATCC 49802 / DSM 20745 / S 6022</strain>
    </source>
</reference>
<keyword evidence="11" id="KW-1185">Reference proteome</keyword>
<evidence type="ECO:0000256" key="7">
    <source>
        <dbReference type="SAM" id="MobiDB-lite"/>
    </source>
</evidence>
<evidence type="ECO:0000256" key="4">
    <source>
        <dbReference type="ARBA" id="ARBA00022840"/>
    </source>
</evidence>
<dbReference type="KEGG" id="sti:Sthe_3370"/>
<accession>D1CAC7</accession>
<dbReference type="InterPro" id="IPR027417">
    <property type="entry name" value="P-loop_NTPase"/>
</dbReference>
<dbReference type="PANTHER" id="PTHR43869">
    <property type="entry name" value="GLYCINE BETAINE/PROLINE BETAINE TRANSPORT SYSTEM ATP-BINDING PROTEIN PROV"/>
    <property type="match status" value="1"/>
</dbReference>
<feature type="domain" description="ABC transporter" evidence="8">
    <location>
        <begin position="27"/>
        <end position="268"/>
    </location>
</feature>
<dbReference type="InterPro" id="IPR005892">
    <property type="entry name" value="Gly-betaine_transp_ATP-bd"/>
</dbReference>
<evidence type="ECO:0000259" key="9">
    <source>
        <dbReference type="PROSITE" id="PS51371"/>
    </source>
</evidence>
<dbReference type="CDD" id="cd03294">
    <property type="entry name" value="ABC_Pro_Gly_Betaine"/>
    <property type="match status" value="1"/>
</dbReference>
<dbReference type="STRING" id="479434.Sthe_3370"/>
<dbReference type="Proteomes" id="UP000002027">
    <property type="component" value="Chromosome 2"/>
</dbReference>
<dbReference type="AlphaFoldDB" id="D1CAC7"/>
<dbReference type="OrthoDB" id="9802264at2"/>
<dbReference type="HOGENOM" id="CLU_000604_2_0_0"/>
<dbReference type="InterPro" id="IPR003439">
    <property type="entry name" value="ABC_transporter-like_ATP-bd"/>
</dbReference>
<dbReference type="SUPFAM" id="SSF54631">
    <property type="entry name" value="CBS-domain pair"/>
    <property type="match status" value="1"/>
</dbReference>
<dbReference type="CDD" id="cd02205">
    <property type="entry name" value="CBS_pair_SF"/>
    <property type="match status" value="1"/>
</dbReference>
<dbReference type="Gene3D" id="3.10.580.10">
    <property type="entry name" value="CBS-domain"/>
    <property type="match status" value="1"/>
</dbReference>
<dbReference type="PROSITE" id="PS00211">
    <property type="entry name" value="ABC_TRANSPORTER_1"/>
    <property type="match status" value="1"/>
</dbReference>
<dbReference type="SMART" id="SM00382">
    <property type="entry name" value="AAA"/>
    <property type="match status" value="1"/>
</dbReference>
<dbReference type="PROSITE" id="PS50893">
    <property type="entry name" value="ABC_TRANSPORTER_2"/>
    <property type="match status" value="1"/>
</dbReference>
<keyword evidence="6" id="KW-0129">CBS domain</keyword>
<dbReference type="InterPro" id="IPR046342">
    <property type="entry name" value="CBS_dom_sf"/>
</dbReference>
<keyword evidence="4" id="KW-0067">ATP-binding</keyword>
<reference evidence="10 11" key="2">
    <citation type="journal article" date="2010" name="Stand. Genomic Sci.">
        <title>Complete genome sequence of Desulfohalobium retbaense type strain (HR(100)).</title>
        <authorList>
            <person name="Spring S."/>
            <person name="Nolan M."/>
            <person name="Lapidus A."/>
            <person name="Glavina Del Rio T."/>
            <person name="Copeland A."/>
            <person name="Tice H."/>
            <person name="Cheng J.F."/>
            <person name="Lucas S."/>
            <person name="Land M."/>
            <person name="Chen F."/>
            <person name="Bruce D."/>
            <person name="Goodwin L."/>
            <person name="Pitluck S."/>
            <person name="Ivanova N."/>
            <person name="Mavromatis K."/>
            <person name="Mikhailova N."/>
            <person name="Pati A."/>
            <person name="Chen A."/>
            <person name="Palaniappan K."/>
            <person name="Hauser L."/>
            <person name="Chang Y.J."/>
            <person name="Jeffries C.D."/>
            <person name="Munk C."/>
            <person name="Kiss H."/>
            <person name="Chain P."/>
            <person name="Han C."/>
            <person name="Brettin T."/>
            <person name="Detter J.C."/>
            <person name="Schuler E."/>
            <person name="Goker M."/>
            <person name="Rohde M."/>
            <person name="Bristow J."/>
            <person name="Eisen J.A."/>
            <person name="Markowitz V."/>
            <person name="Hugenholtz P."/>
            <person name="Kyrpides N.C."/>
            <person name="Klenk H.P."/>
        </authorList>
    </citation>
    <scope>NUCLEOTIDE SEQUENCE [LARGE SCALE GENOMIC DNA]</scope>
    <source>
        <strain evidence="11">ATCC 49802 / DSM 20745 / S 6022</strain>
    </source>
</reference>
<dbReference type="NCBIfam" id="TIGR01186">
    <property type="entry name" value="proV"/>
    <property type="match status" value="1"/>
</dbReference>
<dbReference type="Pfam" id="PF00571">
    <property type="entry name" value="CBS"/>
    <property type="match status" value="2"/>
</dbReference>
<dbReference type="eggNOG" id="COG3448">
    <property type="taxonomic scope" value="Bacteria"/>
</dbReference>
<evidence type="ECO:0000256" key="2">
    <source>
        <dbReference type="ARBA" id="ARBA00022448"/>
    </source>
</evidence>
<evidence type="ECO:0000256" key="1">
    <source>
        <dbReference type="ARBA" id="ARBA00005417"/>
    </source>
</evidence>
<dbReference type="EMBL" id="CP001824">
    <property type="protein sequence ID" value="ACZ40770.1"/>
    <property type="molecule type" value="Genomic_DNA"/>
</dbReference>
<dbReference type="RefSeq" id="WP_012873805.1">
    <property type="nucleotide sequence ID" value="NC_013524.1"/>
</dbReference>
<evidence type="ECO:0000256" key="6">
    <source>
        <dbReference type="PROSITE-ProRule" id="PRU00703"/>
    </source>
</evidence>
<keyword evidence="2" id="KW-0813">Transport</keyword>